<sequence length="952" mass="109056">MSNIQPIQPVKKLNSGFDRETSTEEPMSDIEKPQKKKRRPTSKTFHGCDSCRSRRIRCDLAKPGCKNCEKVKMECPGYGITLWWLSSPKFTKSGDIINSSIAFKSSNRIMDENASSANPTRRRLLEFVKWEKGTNSEPYETYEDLDRDLMILDNSEMDEMVGRLGKTKSLGPFGVFSNHNRAYHNGRVNKPLASRKRMAKNQRGQYRDKIVSGSKVVTPSSLYPTPLLQPNEGEEIGNEQLWLSNELRDDALLTAAALGGDTHLLDFMNNFTQLTQHNNYTSPHANQHVQAQSPANNHELQHMHQQPVHQVAQHLQHQQAQNRQNQSNVISNPNEFLNLLFHKNQYNTQQATNFSPVSIAATPNNGNNLNSDPLSLNNLVPPESNILIDPTNQHLYYSNYNNYFYDNPYKQNKNLEIYLHASSNNPHHKIDDDIDGDGDSHNTKMPSTIMNVVQSPLQPTLGFHLLTPNSLSVGLPTTALQIQPLTRYLLNYYVTNVADLMTVLPLTESPWKTIYFPRALMAIGELSALGKTSTAKNALLNALLAVSAFNLQSKFPKNSDTMKFYLNLGIRLRNQASLFIKKLLGSSNDTQLEIEKCLKNEKYKDVLCAVMSMISVDLVWGTMQDTGFYIKWCGKVIATKMQNKKKLSPKARILHRIFSSLKIIQDSTCLSLEDIRSDYKSIDENGYDINGENFIKQNIETKKSNINYIVNENENKDDEESNNQTNNNTTPLFINKKLINTKNHNENFATDALYGLPNSLIKLFSRTVQLIRRKIYNEKHLNQVPKNFDIDVEDLNNELINWTLDWKLFVIVNDEKNFYSPMHEVTYHHIMSFYYGLTIYFKRLVKQENPTDLQDKVKLTLSHLNSIQKLIVKENVGIIPLFWQGFIAGCEATSSELQMGYKKWGADISQYLGSYWGARQIMLEVWRRKRLSLSKDDWVGVINDWEMNLMLN</sequence>
<comment type="caution">
    <text evidence="1">The sequence shown here is derived from an EMBL/GenBank/DDBJ whole genome shotgun (WGS) entry which is preliminary data.</text>
</comment>
<accession>A0ACA9YBP8</accession>
<dbReference type="Proteomes" id="UP001152531">
    <property type="component" value="Unassembled WGS sequence"/>
</dbReference>
<protein>
    <submittedName>
        <fullName evidence="1">Arginine metabolism regulation protein II</fullName>
    </submittedName>
</protein>
<name>A0ACA9YBP8_9ASCO</name>
<dbReference type="EMBL" id="CALSDN010000009">
    <property type="protein sequence ID" value="CAH6722478.1"/>
    <property type="molecule type" value="Genomic_DNA"/>
</dbReference>
<evidence type="ECO:0000313" key="2">
    <source>
        <dbReference type="Proteomes" id="UP001152531"/>
    </source>
</evidence>
<organism evidence="1 2">
    <name type="scientific">[Candida] jaroonii</name>
    <dbReference type="NCBI Taxonomy" id="467808"/>
    <lineage>
        <taxon>Eukaryota</taxon>
        <taxon>Fungi</taxon>
        <taxon>Dikarya</taxon>
        <taxon>Ascomycota</taxon>
        <taxon>Saccharomycotina</taxon>
        <taxon>Pichiomycetes</taxon>
        <taxon>Debaryomycetaceae</taxon>
        <taxon>Yamadazyma</taxon>
    </lineage>
</organism>
<reference evidence="1" key="1">
    <citation type="submission" date="2022-06" db="EMBL/GenBank/DDBJ databases">
        <authorList>
            <person name="Legras J.-L."/>
            <person name="Devillers H."/>
            <person name="Grondin C."/>
        </authorList>
    </citation>
    <scope>NUCLEOTIDE SEQUENCE</scope>
    <source>
        <strain evidence="1">CLIB 1444</strain>
    </source>
</reference>
<keyword evidence="2" id="KW-1185">Reference proteome</keyword>
<proteinExistence type="predicted"/>
<gene>
    <name evidence="1" type="ORF">CLIB1444_09S04456</name>
</gene>
<evidence type="ECO:0000313" key="1">
    <source>
        <dbReference type="EMBL" id="CAH6722478.1"/>
    </source>
</evidence>